<dbReference type="GO" id="GO:0000981">
    <property type="term" value="F:DNA-binding transcription factor activity, RNA polymerase II-specific"/>
    <property type="evidence" value="ECO:0007669"/>
    <property type="project" value="TreeGrafter"/>
</dbReference>
<protein>
    <submittedName>
        <fullName evidence="4">Uncharacterized protein</fullName>
    </submittedName>
</protein>
<feature type="compositionally biased region" description="Low complexity" evidence="1">
    <location>
        <begin position="44"/>
        <end position="77"/>
    </location>
</feature>
<dbReference type="CDD" id="cd00167">
    <property type="entry name" value="SANT"/>
    <property type="match status" value="2"/>
</dbReference>
<name>A0AAD3CYQ4_9STRA</name>
<dbReference type="SUPFAM" id="SSF46689">
    <property type="entry name" value="Homeodomain-like"/>
    <property type="match status" value="1"/>
</dbReference>
<feature type="compositionally biased region" description="Polar residues" evidence="1">
    <location>
        <begin position="643"/>
        <end position="661"/>
    </location>
</feature>
<dbReference type="PROSITE" id="PS50090">
    <property type="entry name" value="MYB_LIKE"/>
    <property type="match status" value="2"/>
</dbReference>
<dbReference type="GO" id="GO:0005634">
    <property type="term" value="C:nucleus"/>
    <property type="evidence" value="ECO:0007669"/>
    <property type="project" value="TreeGrafter"/>
</dbReference>
<evidence type="ECO:0000259" key="2">
    <source>
        <dbReference type="PROSITE" id="PS50090"/>
    </source>
</evidence>
<dbReference type="PROSITE" id="PS51294">
    <property type="entry name" value="HTH_MYB"/>
    <property type="match status" value="2"/>
</dbReference>
<dbReference type="InterPro" id="IPR050560">
    <property type="entry name" value="MYB_TF"/>
</dbReference>
<accession>A0AAD3CYQ4</accession>
<proteinExistence type="predicted"/>
<dbReference type="EMBL" id="BLLK01000047">
    <property type="protein sequence ID" value="GFH53601.1"/>
    <property type="molecule type" value="Genomic_DNA"/>
</dbReference>
<feature type="region of interest" description="Disordered" evidence="1">
    <location>
        <begin position="636"/>
        <end position="696"/>
    </location>
</feature>
<evidence type="ECO:0000256" key="1">
    <source>
        <dbReference type="SAM" id="MobiDB-lite"/>
    </source>
</evidence>
<feature type="domain" description="Myb-like" evidence="2">
    <location>
        <begin position="738"/>
        <end position="788"/>
    </location>
</feature>
<feature type="domain" description="HTH myb-type" evidence="3">
    <location>
        <begin position="738"/>
        <end position="792"/>
    </location>
</feature>
<dbReference type="Pfam" id="PF13921">
    <property type="entry name" value="Myb_DNA-bind_6"/>
    <property type="match status" value="1"/>
</dbReference>
<dbReference type="Proteomes" id="UP001054902">
    <property type="component" value="Unassembled WGS sequence"/>
</dbReference>
<dbReference type="Gene3D" id="1.10.10.60">
    <property type="entry name" value="Homeodomain-like"/>
    <property type="match status" value="2"/>
</dbReference>
<sequence>MASLKDQMRFAYNALTQLVIPDWLKKEYQSRNIPLPDISTFFSKESTTTTPPNDSNLSSDNSDSSTTTSSNPASNDSESTNTSDESARTIEFLGMKLTFDEMESLNSDPELLDIFKRTNDIYNKMIGNSAHMWSFCEKEDRMKCKKVPVPGVKVPNISVYEPILKLMKKQNLLQNKVVMAHFKDPLYVMFVNWYFEERGLIGLPHLLLGDLKEEDLLLAEFIIFLKGTFPVSKLKDYLNQHTIKEILKWVKSIVSTTTSKIGFILADADPFPKDGSFASDLVMKLLKKDPAFKQFLDNYISMVMEYQTLVSPISSHIISNMIQKKKVGTEEKEERLVTYAMINFESEDYEKYFPECCKKTTSMITSGFMNECGGMKTVMSILDLYHLATQNNGKHGGTSSGLMTQEQYFRALHVLVSILSIVHKQKIEDIFKKSEQFKLAELLKDAGVAGIKGREPTLMSNKALLKEYLDTEEKKAEKKRLKLEAEKKRLRNKEEEERVKAEKERIKAEKERVKAEKKERVKAEKKERVKAEKERVKAEEEWKRMEAEKERVEAEKERVEADKERIKELVAKIDWDEMGIFKERHGQVSFPLSAAPVSHTTTSVSPTIPGPYSQLTTAAKQASSVGLDTARLPNLKRKASERLANTESKSTPIGSEESSQVTLSITNTTANTATAMNPATSSSSSSNKKRRVGWTDAEDELLRKSVKENNAKNWDRIAQALPGRSRNCCSKRWYNHVDPSINKSNWTEEEDKIIIREHGEKGNKWAQIAKCLNRRTNKAIQNRYNRTLKRLIEESQATGNPVDVKSIKHRYY</sequence>
<dbReference type="SMART" id="SM00717">
    <property type="entry name" value="SANT"/>
    <property type="match status" value="2"/>
</dbReference>
<organism evidence="4 5">
    <name type="scientific">Chaetoceros tenuissimus</name>
    <dbReference type="NCBI Taxonomy" id="426638"/>
    <lineage>
        <taxon>Eukaryota</taxon>
        <taxon>Sar</taxon>
        <taxon>Stramenopiles</taxon>
        <taxon>Ochrophyta</taxon>
        <taxon>Bacillariophyta</taxon>
        <taxon>Coscinodiscophyceae</taxon>
        <taxon>Chaetocerotophycidae</taxon>
        <taxon>Chaetocerotales</taxon>
        <taxon>Chaetocerotaceae</taxon>
        <taxon>Chaetoceros</taxon>
    </lineage>
</organism>
<dbReference type="PANTHER" id="PTHR45614:SF25">
    <property type="entry name" value="MYB PROTEIN"/>
    <property type="match status" value="1"/>
</dbReference>
<dbReference type="AlphaFoldDB" id="A0AAD3CYQ4"/>
<feature type="domain" description="HTH myb-type" evidence="3">
    <location>
        <begin position="686"/>
        <end position="737"/>
    </location>
</feature>
<dbReference type="PANTHER" id="PTHR45614">
    <property type="entry name" value="MYB PROTEIN-RELATED"/>
    <property type="match status" value="1"/>
</dbReference>
<comment type="caution">
    <text evidence="4">The sequence shown here is derived from an EMBL/GenBank/DDBJ whole genome shotgun (WGS) entry which is preliminary data.</text>
</comment>
<keyword evidence="5" id="KW-1185">Reference proteome</keyword>
<evidence type="ECO:0000313" key="4">
    <source>
        <dbReference type="EMBL" id="GFH53601.1"/>
    </source>
</evidence>
<reference evidence="4 5" key="1">
    <citation type="journal article" date="2021" name="Sci. Rep.">
        <title>The genome of the diatom Chaetoceros tenuissimus carries an ancient integrated fragment of an extant virus.</title>
        <authorList>
            <person name="Hongo Y."/>
            <person name="Kimura K."/>
            <person name="Takaki Y."/>
            <person name="Yoshida Y."/>
            <person name="Baba S."/>
            <person name="Kobayashi G."/>
            <person name="Nagasaki K."/>
            <person name="Hano T."/>
            <person name="Tomaru Y."/>
        </authorList>
    </citation>
    <scope>NUCLEOTIDE SEQUENCE [LARGE SCALE GENOMIC DNA]</scope>
    <source>
        <strain evidence="4 5">NIES-3715</strain>
    </source>
</reference>
<feature type="domain" description="Myb-like" evidence="2">
    <location>
        <begin position="686"/>
        <end position="737"/>
    </location>
</feature>
<feature type="compositionally biased region" description="Low complexity" evidence="1">
    <location>
        <begin position="662"/>
        <end position="686"/>
    </location>
</feature>
<dbReference type="InterPro" id="IPR001005">
    <property type="entry name" value="SANT/Myb"/>
</dbReference>
<feature type="region of interest" description="Disordered" evidence="1">
    <location>
        <begin position="44"/>
        <end position="85"/>
    </location>
</feature>
<gene>
    <name evidence="4" type="ORF">CTEN210_10077</name>
</gene>
<feature type="region of interest" description="Disordered" evidence="1">
    <location>
        <begin position="492"/>
        <end position="528"/>
    </location>
</feature>
<dbReference type="GO" id="GO:0000978">
    <property type="term" value="F:RNA polymerase II cis-regulatory region sequence-specific DNA binding"/>
    <property type="evidence" value="ECO:0007669"/>
    <property type="project" value="TreeGrafter"/>
</dbReference>
<dbReference type="InterPro" id="IPR017930">
    <property type="entry name" value="Myb_dom"/>
</dbReference>
<dbReference type="InterPro" id="IPR009057">
    <property type="entry name" value="Homeodomain-like_sf"/>
</dbReference>
<evidence type="ECO:0000313" key="5">
    <source>
        <dbReference type="Proteomes" id="UP001054902"/>
    </source>
</evidence>
<evidence type="ECO:0000259" key="3">
    <source>
        <dbReference type="PROSITE" id="PS51294"/>
    </source>
</evidence>